<accession>A0A2G9TS48</accession>
<feature type="non-terminal residue" evidence="2">
    <location>
        <position position="1"/>
    </location>
</feature>
<feature type="compositionally biased region" description="Low complexity" evidence="1">
    <location>
        <begin position="106"/>
        <end position="123"/>
    </location>
</feature>
<dbReference type="OrthoDB" id="5871279at2759"/>
<sequence length="123" mass="13518">LVLGLRGAIIHCRSEINQRGVQHFQNNQNESNNTNNANTNKSNSSNEVPGFGANSSIHELFGKMVWKKMEGIRDDAVIDRLQNRIMNMIHEALAQQNEAANGSGGSNQNSSGKNDQSGSFRSY</sequence>
<protein>
    <submittedName>
        <fullName evidence="2">Uncharacterized protein</fullName>
    </submittedName>
</protein>
<evidence type="ECO:0000313" key="3">
    <source>
        <dbReference type="Proteomes" id="UP000230423"/>
    </source>
</evidence>
<feature type="region of interest" description="Disordered" evidence="1">
    <location>
        <begin position="96"/>
        <end position="123"/>
    </location>
</feature>
<reference evidence="2 3" key="1">
    <citation type="submission" date="2015-09" db="EMBL/GenBank/DDBJ databases">
        <title>Draft genome of the parasitic nematode Teladorsagia circumcincta isolate WARC Sus (inbred).</title>
        <authorList>
            <person name="Mitreva M."/>
        </authorList>
    </citation>
    <scope>NUCLEOTIDE SEQUENCE [LARGE SCALE GENOMIC DNA]</scope>
    <source>
        <strain evidence="2 3">S</strain>
    </source>
</reference>
<evidence type="ECO:0000256" key="1">
    <source>
        <dbReference type="SAM" id="MobiDB-lite"/>
    </source>
</evidence>
<feature type="region of interest" description="Disordered" evidence="1">
    <location>
        <begin position="25"/>
        <end position="53"/>
    </location>
</feature>
<evidence type="ECO:0000313" key="2">
    <source>
        <dbReference type="EMBL" id="PIO60765.1"/>
    </source>
</evidence>
<organism evidence="2 3">
    <name type="scientific">Teladorsagia circumcincta</name>
    <name type="common">Brown stomach worm</name>
    <name type="synonym">Ostertagia circumcincta</name>
    <dbReference type="NCBI Taxonomy" id="45464"/>
    <lineage>
        <taxon>Eukaryota</taxon>
        <taxon>Metazoa</taxon>
        <taxon>Ecdysozoa</taxon>
        <taxon>Nematoda</taxon>
        <taxon>Chromadorea</taxon>
        <taxon>Rhabditida</taxon>
        <taxon>Rhabditina</taxon>
        <taxon>Rhabditomorpha</taxon>
        <taxon>Strongyloidea</taxon>
        <taxon>Trichostrongylidae</taxon>
        <taxon>Teladorsagia</taxon>
    </lineage>
</organism>
<proteinExistence type="predicted"/>
<feature type="compositionally biased region" description="Low complexity" evidence="1">
    <location>
        <begin position="25"/>
        <end position="47"/>
    </location>
</feature>
<dbReference type="Proteomes" id="UP000230423">
    <property type="component" value="Unassembled WGS sequence"/>
</dbReference>
<gene>
    <name evidence="2" type="ORF">TELCIR_17730</name>
</gene>
<dbReference type="AlphaFoldDB" id="A0A2G9TS48"/>
<dbReference type="EMBL" id="KZ354821">
    <property type="protein sequence ID" value="PIO60765.1"/>
    <property type="molecule type" value="Genomic_DNA"/>
</dbReference>
<name>A0A2G9TS48_TELCI</name>
<keyword evidence="3" id="KW-1185">Reference proteome</keyword>